<dbReference type="InterPro" id="IPR004590">
    <property type="entry name" value="ssDNA_annealing_RecT"/>
</dbReference>
<dbReference type="Proteomes" id="UP001064297">
    <property type="component" value="Segment"/>
</dbReference>
<proteinExistence type="predicted"/>
<dbReference type="InterPro" id="IPR018330">
    <property type="entry name" value="RecT_fam"/>
</dbReference>
<dbReference type="Pfam" id="PF03837">
    <property type="entry name" value="RecT"/>
    <property type="match status" value="1"/>
</dbReference>
<dbReference type="GO" id="GO:0003677">
    <property type="term" value="F:DNA binding"/>
    <property type="evidence" value="ECO:0007669"/>
    <property type="project" value="InterPro"/>
</dbReference>
<dbReference type="EMBL" id="OP297535">
    <property type="protein sequence ID" value="UXE03763.1"/>
    <property type="molecule type" value="Genomic_DNA"/>
</dbReference>
<evidence type="ECO:0000313" key="1">
    <source>
        <dbReference type="EMBL" id="UXE03763.1"/>
    </source>
</evidence>
<reference evidence="1" key="1">
    <citation type="submission" date="2022-08" db="EMBL/GenBank/DDBJ databases">
        <authorList>
            <person name="Abuwarda M.A."/>
            <person name="Alvarez A."/>
            <person name="Batteikh M."/>
            <person name="Baughman A.P."/>
            <person name="Chavez V."/>
            <person name="Cheng C."/>
            <person name="Cosentino E.J."/>
            <person name="Di Blasi D.L."/>
            <person name="Dooley N.L."/>
            <person name="Empson B.M."/>
            <person name="Erfanian K."/>
            <person name="Esparza P.D."/>
            <person name="Fleming H.S."/>
            <person name="Ghannam M.S."/>
            <person name="Gibbons A.C."/>
            <person name="Gonzalez C."/>
            <person name="Huq N.E."/>
            <person name="Jin K."/>
            <person name="Kamarzar M."/>
            <person name="Khaine A."/>
            <person name="Krug K.R."/>
            <person name="Lee A."/>
            <person name="Liao S."/>
            <person name="Light I."/>
            <person name="Ma Y."/>
            <person name="Magaling J.M."/>
            <person name="McLinden K.C."/>
            <person name="Melkote A."/>
            <person name="Montoya Serpas C.A."/>
            <person name="Niazmandi K."/>
            <person name="Ostroske E.C."/>
            <person name="Paek B.H."/>
            <person name="Rajiv S."/>
            <person name="Santos C.E."/>
            <person name="Semaan S.A."/>
            <person name="Senthilvelan J."/>
            <person name="Sheppy T.E."/>
            <person name="Stephenson J.C."/>
            <person name="Tenney M.E."/>
            <person name="Teoh N."/>
            <person name="Thorp J.P."/>
            <person name="Turon Font G."/>
            <person name="Uvarov E.V."/>
            <person name="Verpukhovskiy P."/>
            <person name="Wang J."/>
            <person name="Whang A.Y."/>
            <person name="Wright N.E."/>
            <person name="Wu M."/>
            <person name="Zhuang C."/>
            <person name="Bruns J.A."/>
            <person name="Chai A.E."/>
            <person name="Parikh H."/>
            <person name="Zorawik M."/>
            <person name="Garza D.R."/>
            <person name="Ngo R.T."/>
            <person name="Reddi K."/>
            <person name="Garcia-Vedrenne A.E."/>
            <person name="Freise A.C."/>
            <person name="Balish M.F."/>
            <person name="Garlena R.A."/>
            <person name="Russell D.A."/>
            <person name="Jacobs-Sera D."/>
            <person name="Hatfull G.F."/>
        </authorList>
    </citation>
    <scope>NUCLEOTIDE SEQUENCE</scope>
</reference>
<evidence type="ECO:0000313" key="2">
    <source>
        <dbReference type="Proteomes" id="UP001064297"/>
    </source>
</evidence>
<dbReference type="NCBIfam" id="TIGR00616">
    <property type="entry name" value="rect"/>
    <property type="match status" value="1"/>
</dbReference>
<name>A0A977PQX3_9CAUD</name>
<sequence>MTDTATKDREASPGTAVATKEPAGVLGLIELYKPMFAEALPQHVVSEQWVRRSIAALKRSPDLHRAAENNPPAALRVLMDCARLGHEPGSKEYYLIPRGNQELGREPHPKKRNETRLKQEITGLEGYQGIIERMYRAGAITSVKVEIVYTGDTFHYNPGLHDRPQHEVDWFGGDRGEPMGAYAYAEMVTGGTSKIVIMNRDQIYEHRERSDSFKYNYGPWVTDEMAMWLKTVARQLEKWVPTSSEFLKERIRAKAEVEAEVERTRAAGEQTPEVLPDDPHQVIEGELVDDENTDG</sequence>
<protein>
    <submittedName>
        <fullName evidence="1">RecT-like DNA pairing protein</fullName>
    </submittedName>
</protein>
<gene>
    <name evidence="1" type="primary">40</name>
    <name evidence="1" type="ORF">SEA_OBLADI_40</name>
</gene>
<organism evidence="1 2">
    <name type="scientific">Gordonia phage ObLaDi</name>
    <dbReference type="NCBI Taxonomy" id="2978487"/>
    <lineage>
        <taxon>Viruses</taxon>
        <taxon>Duplodnaviria</taxon>
        <taxon>Heunggongvirae</taxon>
        <taxon>Uroviricota</taxon>
        <taxon>Caudoviricetes</taxon>
        <taxon>Kruegerviridae</taxon>
        <taxon>Cafassovirus</taxon>
        <taxon>Cafassovirus obladi</taxon>
    </lineage>
</organism>
<dbReference type="GO" id="GO:0006259">
    <property type="term" value="P:DNA metabolic process"/>
    <property type="evidence" value="ECO:0007669"/>
    <property type="project" value="InterPro"/>
</dbReference>
<accession>A0A977PQX3</accession>
<keyword evidence="2" id="KW-1185">Reference proteome</keyword>